<reference evidence="2 3" key="1">
    <citation type="submission" date="2021-06" db="EMBL/GenBank/DDBJ databases">
        <authorList>
            <person name="Kallberg Y."/>
            <person name="Tangrot J."/>
            <person name="Rosling A."/>
        </authorList>
    </citation>
    <scope>NUCLEOTIDE SEQUENCE [LARGE SCALE GENOMIC DNA]</scope>
    <source>
        <strain evidence="2 3">120-4 pot B 10/14</strain>
    </source>
</reference>
<feature type="region of interest" description="Disordered" evidence="1">
    <location>
        <begin position="210"/>
        <end position="239"/>
    </location>
</feature>
<proteinExistence type="predicted"/>
<dbReference type="EMBL" id="CAJVQB010007753">
    <property type="protein sequence ID" value="CAG8708643.1"/>
    <property type="molecule type" value="Genomic_DNA"/>
</dbReference>
<comment type="caution">
    <text evidence="2">The sequence shown here is derived from an EMBL/GenBank/DDBJ whole genome shotgun (WGS) entry which is preliminary data.</text>
</comment>
<protein>
    <submittedName>
        <fullName evidence="2">23858_t:CDS:1</fullName>
    </submittedName>
</protein>
<organism evidence="2 3">
    <name type="scientific">Gigaspora margarita</name>
    <dbReference type="NCBI Taxonomy" id="4874"/>
    <lineage>
        <taxon>Eukaryota</taxon>
        <taxon>Fungi</taxon>
        <taxon>Fungi incertae sedis</taxon>
        <taxon>Mucoromycota</taxon>
        <taxon>Glomeromycotina</taxon>
        <taxon>Glomeromycetes</taxon>
        <taxon>Diversisporales</taxon>
        <taxon>Gigasporaceae</taxon>
        <taxon>Gigaspora</taxon>
    </lineage>
</organism>
<evidence type="ECO:0000313" key="3">
    <source>
        <dbReference type="Proteomes" id="UP000789901"/>
    </source>
</evidence>
<name>A0ABN7V1V4_GIGMA</name>
<evidence type="ECO:0000256" key="1">
    <source>
        <dbReference type="SAM" id="MobiDB-lite"/>
    </source>
</evidence>
<feature type="non-terminal residue" evidence="2">
    <location>
        <position position="1"/>
    </location>
</feature>
<gene>
    <name evidence="2" type="ORF">GMARGA_LOCUS12602</name>
</gene>
<keyword evidence="3" id="KW-1185">Reference proteome</keyword>
<evidence type="ECO:0000313" key="2">
    <source>
        <dbReference type="EMBL" id="CAG8708643.1"/>
    </source>
</evidence>
<accession>A0ABN7V1V4</accession>
<dbReference type="Proteomes" id="UP000789901">
    <property type="component" value="Unassembled WGS sequence"/>
</dbReference>
<sequence>LAKETTLPPVMNPVKEPIRKLTSLMEELVVFLKNDNNRSRGNQNRNWNNLLFWAIDNRSYALKNTPREGGSASRNKILSLDTLFEVYVAKKRKKDNGEVEEIETLEERKKAAKDLVHKKKKVIAKKRKTKPVEPLITSNIQPYSTMMDLQNKKANITYTQLFQVAPNIGKEMNKITRAGRITTTKVAEFCLKQDKEEKTTSMYCEAQVKEKEESKGELDMSEEETVTENNENDSSREYEDEKLVDQSYLYWEFQKNEGEFAWCGKCLKKGYNLDVCIFFKGHEYETIYLNEKKKEEGFKLECMTEKQETRLRAILTKYKSAFKKESGQLGRTSITQHEIYMEDEKACIV</sequence>